<name>A0A1Y1UR11_9TREE</name>
<dbReference type="GO" id="GO:0008270">
    <property type="term" value="F:zinc ion binding"/>
    <property type="evidence" value="ECO:0007669"/>
    <property type="project" value="UniProtKB-KW"/>
</dbReference>
<dbReference type="EMBL" id="NBSH01000002">
    <property type="protein sequence ID" value="ORX40017.1"/>
    <property type="molecule type" value="Genomic_DNA"/>
</dbReference>
<protein>
    <recommendedName>
        <fullName evidence="15">RRN7-type domain-containing protein</fullName>
    </recommendedName>
</protein>
<organism evidence="13 14">
    <name type="scientific">Kockovaella imperatae</name>
    <dbReference type="NCBI Taxonomy" id="4999"/>
    <lineage>
        <taxon>Eukaryota</taxon>
        <taxon>Fungi</taxon>
        <taxon>Dikarya</taxon>
        <taxon>Basidiomycota</taxon>
        <taxon>Agaricomycotina</taxon>
        <taxon>Tremellomycetes</taxon>
        <taxon>Tremellales</taxon>
        <taxon>Cuniculitremaceae</taxon>
        <taxon>Kockovaella</taxon>
    </lineage>
</organism>
<evidence type="ECO:0000256" key="7">
    <source>
        <dbReference type="ARBA" id="ARBA00023125"/>
    </source>
</evidence>
<dbReference type="InterPro" id="IPR048538">
    <property type="entry name" value="Rrn7_cyclin_C"/>
</dbReference>
<evidence type="ECO:0000256" key="3">
    <source>
        <dbReference type="ARBA" id="ARBA00022723"/>
    </source>
</evidence>
<evidence type="ECO:0000256" key="6">
    <source>
        <dbReference type="ARBA" id="ARBA00023015"/>
    </source>
</evidence>
<dbReference type="PANTHER" id="PTHR31576">
    <property type="entry name" value="TATA BOX-BINDING PROTEIN-ASSOCIATED FACTOR RNA POLYMERASE I SUBUNIT B"/>
    <property type="match status" value="1"/>
</dbReference>
<evidence type="ECO:0000313" key="14">
    <source>
        <dbReference type="Proteomes" id="UP000193218"/>
    </source>
</evidence>
<dbReference type="GeneID" id="33556581"/>
<dbReference type="Proteomes" id="UP000193218">
    <property type="component" value="Unassembled WGS sequence"/>
</dbReference>
<feature type="compositionally biased region" description="Acidic residues" evidence="10">
    <location>
        <begin position="160"/>
        <end position="170"/>
    </location>
</feature>
<comment type="similarity">
    <text evidence="2">Belongs to the RRN7/TAF1B family.</text>
</comment>
<evidence type="ECO:0000256" key="4">
    <source>
        <dbReference type="ARBA" id="ARBA00022771"/>
    </source>
</evidence>
<dbReference type="InterPro" id="IPR048540">
    <property type="entry name" value="Rrn7_cyclin_N"/>
</dbReference>
<dbReference type="Pfam" id="PF20645">
    <property type="entry name" value="Rrn7_cyclin_C"/>
    <property type="match status" value="1"/>
</dbReference>
<keyword evidence="5" id="KW-0862">Zinc</keyword>
<feature type="compositionally biased region" description="Basic and acidic residues" evidence="10">
    <location>
        <begin position="140"/>
        <end position="152"/>
    </location>
</feature>
<keyword evidence="6" id="KW-0805">Transcription regulation</keyword>
<feature type="compositionally biased region" description="Polar residues" evidence="10">
    <location>
        <begin position="597"/>
        <end position="629"/>
    </location>
</feature>
<feature type="region of interest" description="Disordered" evidence="10">
    <location>
        <begin position="185"/>
        <end position="210"/>
    </location>
</feature>
<sequence length="629" mass="70862">MPKPCPVCGSKKWRKDAVSGSAICEDGHVFQDFRSENLVVESSAYALQRRSLKKGPRRNKRREKGDVNRKYYWGDDAEYLKIQALQLLLRLQVQALKPMWSLPDAFEQVVKELWAYQLAIAPLPSLPTDLGNKANGRTGGQEDERILGDDAKSVGSENDSATEGESELDTEVDDAALEAEMMAQLSSDSSFESDVSHNTRRGRSTQKHRWKRRRGLQIQDTLVTLGVAFWILRIPLLSADLESLINLNRIPYIDYGYTNLIPENMKSHMNRELRQALSPRSSPRPVLLHKHCSVFARVLIRHFHVVIPEANISLLAWRLLYTLGGTPTTYCQVMNLLALLDVNLYLTFRRATKVIRKSSQTARPDTPDITYERRSLYDDVWLPEVSVASALIIVMKMTYGLDDALRPVMTWTDPVVGLPHHEEWIKELEGLLASASLSGESNQQTRPDFTAMDVDEIDRYLDVSQNILLKDHEMPEDPMFPLPLSKNALPDLAPHPGIFRHWTQGDLTEPSSAPTNVPNKDLPLLPAEQLRMYDADDLAGTLPRSYDVLLQSCAAITGVDSCHLAKCVQVFERRLERIRAERVAREHLHSRAKSLSRRNSGVGQPRRSVSSADLRGTSTEIDNGSASAM</sequence>
<evidence type="ECO:0000256" key="2">
    <source>
        <dbReference type="ARBA" id="ARBA00006899"/>
    </source>
</evidence>
<feature type="region of interest" description="Disordered" evidence="10">
    <location>
        <begin position="586"/>
        <end position="629"/>
    </location>
</feature>
<keyword evidence="8" id="KW-0804">Transcription</keyword>
<dbReference type="FunCoup" id="A0A1Y1UR11">
    <property type="interactions" value="37"/>
</dbReference>
<accession>A0A1Y1UR11</accession>
<feature type="compositionally biased region" description="Basic residues" evidence="10">
    <location>
        <begin position="198"/>
        <end position="210"/>
    </location>
</feature>
<keyword evidence="14" id="KW-1185">Reference proteome</keyword>
<feature type="domain" description="Rrn7/TAF1B C-terminal cyclin" evidence="12">
    <location>
        <begin position="288"/>
        <end position="466"/>
    </location>
</feature>
<dbReference type="PANTHER" id="PTHR31576:SF2">
    <property type="entry name" value="TATA BOX-BINDING PROTEIN-ASSOCIATED FACTOR RNA POLYMERASE I SUBUNIT B"/>
    <property type="match status" value="1"/>
</dbReference>
<dbReference type="GO" id="GO:0070860">
    <property type="term" value="C:RNA polymerase I core factor complex"/>
    <property type="evidence" value="ECO:0007669"/>
    <property type="project" value="InterPro"/>
</dbReference>
<keyword evidence="4" id="KW-0863">Zinc-finger</keyword>
<feature type="region of interest" description="Disordered" evidence="10">
    <location>
        <begin position="127"/>
        <end position="170"/>
    </location>
</feature>
<dbReference type="OrthoDB" id="428577at2759"/>
<dbReference type="Pfam" id="PF20644">
    <property type="entry name" value="Rrn7_cyclin_N"/>
    <property type="match status" value="1"/>
</dbReference>
<reference evidence="13 14" key="1">
    <citation type="submission" date="2017-03" db="EMBL/GenBank/DDBJ databases">
        <title>Widespread Adenine N6-methylation of Active Genes in Fungi.</title>
        <authorList>
            <consortium name="DOE Joint Genome Institute"/>
            <person name="Mondo S.J."/>
            <person name="Dannebaum R.O."/>
            <person name="Kuo R.C."/>
            <person name="Louie K.B."/>
            <person name="Bewick A.J."/>
            <person name="Labutti K."/>
            <person name="Haridas S."/>
            <person name="Kuo A."/>
            <person name="Salamov A."/>
            <person name="Ahrendt S.R."/>
            <person name="Lau R."/>
            <person name="Bowen B.P."/>
            <person name="Lipzen A."/>
            <person name="Sullivan W."/>
            <person name="Andreopoulos W.B."/>
            <person name="Clum A."/>
            <person name="Lindquist E."/>
            <person name="Daum C."/>
            <person name="Northen T.R."/>
            <person name="Ramamoorthy G."/>
            <person name="Schmitz R.J."/>
            <person name="Gryganskyi A."/>
            <person name="Culley D."/>
            <person name="Magnuson J."/>
            <person name="James T.Y."/>
            <person name="O'Malley M.A."/>
            <person name="Stajich J.E."/>
            <person name="Spatafora J.W."/>
            <person name="Visel A."/>
            <person name="Grigoriev I.V."/>
        </authorList>
    </citation>
    <scope>NUCLEOTIDE SEQUENCE [LARGE SCALE GENOMIC DNA]</scope>
    <source>
        <strain evidence="13 14">NRRL Y-17943</strain>
    </source>
</reference>
<feature type="domain" description="Rrn7/TAF1B N-terminal cyclin" evidence="11">
    <location>
        <begin position="85"/>
        <end position="254"/>
    </location>
</feature>
<evidence type="ECO:0000256" key="8">
    <source>
        <dbReference type="ARBA" id="ARBA00023163"/>
    </source>
</evidence>
<dbReference type="InParanoid" id="A0A1Y1UR11"/>
<dbReference type="GO" id="GO:0042790">
    <property type="term" value="P:nucleolar large rRNA transcription by RNA polymerase I"/>
    <property type="evidence" value="ECO:0007669"/>
    <property type="project" value="TreeGrafter"/>
</dbReference>
<keyword evidence="9" id="KW-0539">Nucleus</keyword>
<dbReference type="GO" id="GO:0001164">
    <property type="term" value="F:RNA polymerase I core promoter sequence-specific DNA binding"/>
    <property type="evidence" value="ECO:0007669"/>
    <property type="project" value="InterPro"/>
</dbReference>
<dbReference type="STRING" id="4999.A0A1Y1UR11"/>
<comment type="subcellular location">
    <subcellularLocation>
        <location evidence="1">Nucleus</location>
        <location evidence="1">Nucleolus</location>
    </subcellularLocation>
</comment>
<evidence type="ECO:0000256" key="9">
    <source>
        <dbReference type="ARBA" id="ARBA00023242"/>
    </source>
</evidence>
<dbReference type="InterPro" id="IPR033599">
    <property type="entry name" value="TAF1B/Rrn7"/>
</dbReference>
<gene>
    <name evidence="13" type="ORF">BD324DRAFT_615952</name>
</gene>
<evidence type="ECO:0000259" key="11">
    <source>
        <dbReference type="Pfam" id="PF20644"/>
    </source>
</evidence>
<evidence type="ECO:0000259" key="12">
    <source>
        <dbReference type="Pfam" id="PF20645"/>
    </source>
</evidence>
<comment type="caution">
    <text evidence="13">The sequence shown here is derived from an EMBL/GenBank/DDBJ whole genome shotgun (WGS) entry which is preliminary data.</text>
</comment>
<keyword evidence="7" id="KW-0238">DNA-binding</keyword>
<dbReference type="AlphaFoldDB" id="A0A1Y1UR11"/>
<evidence type="ECO:0000256" key="10">
    <source>
        <dbReference type="SAM" id="MobiDB-lite"/>
    </source>
</evidence>
<dbReference type="RefSeq" id="XP_021873802.1">
    <property type="nucleotide sequence ID" value="XM_022014773.1"/>
</dbReference>
<evidence type="ECO:0008006" key="15">
    <source>
        <dbReference type="Google" id="ProtNLM"/>
    </source>
</evidence>
<evidence type="ECO:0000256" key="5">
    <source>
        <dbReference type="ARBA" id="ARBA00022833"/>
    </source>
</evidence>
<evidence type="ECO:0000313" key="13">
    <source>
        <dbReference type="EMBL" id="ORX40017.1"/>
    </source>
</evidence>
<proteinExistence type="inferred from homology"/>
<keyword evidence="3" id="KW-0479">Metal-binding</keyword>
<evidence type="ECO:0000256" key="1">
    <source>
        <dbReference type="ARBA" id="ARBA00004604"/>
    </source>
</evidence>